<keyword evidence="1 2" id="KW-0808">Transferase</keyword>
<sequence>MPPETTAPGGALAGVKVLDLSRVLAGPWATQMLGDLGAEVLKIEQPGQGDDTRRWGPPALADDSGDSAYYLCANRNKRSLAIDLAQPKGADLIRRLAAQSDVLVENFRVGGLAKYGLDYASLSAINPRLVYCSITGFGQDGPYKDKGGYDFLIQAMGGLMSVTGEADGTPMKVGVPIVDLFTGTYATVAILAALRHRDVTGQGQHVDCALLDTQLAMLSNQASNWLNGGTVPVRRGNDHPNIVPYRDYETADGAIVVALGNDRQFRDFLRVLGLSDLGDDPRFASVALRSEHREALHAHLAPAVAQWGSDDLVAAMEAAKLPAGKVAGLPEIFADPQVAHRKNVQAMARADGTPLQVVGFPAKLSETPASYDRAPPRAGADTREALAGALGLSQDALDALVAAGVIA</sequence>
<organism evidence="2 3">
    <name type="scientific">Sphingomonas glacialis</name>
    <dbReference type="NCBI Taxonomy" id="658225"/>
    <lineage>
        <taxon>Bacteria</taxon>
        <taxon>Pseudomonadati</taxon>
        <taxon>Pseudomonadota</taxon>
        <taxon>Alphaproteobacteria</taxon>
        <taxon>Sphingomonadales</taxon>
        <taxon>Sphingomonadaceae</taxon>
        <taxon>Sphingomonas</taxon>
    </lineage>
</organism>
<dbReference type="OrthoDB" id="5720311at2"/>
<dbReference type="Pfam" id="PF02515">
    <property type="entry name" value="CoA_transf_3"/>
    <property type="match status" value="1"/>
</dbReference>
<protein>
    <submittedName>
        <fullName evidence="2">CoA transferase</fullName>
    </submittedName>
</protein>
<evidence type="ECO:0000256" key="1">
    <source>
        <dbReference type="ARBA" id="ARBA00022679"/>
    </source>
</evidence>
<reference evidence="2 3" key="1">
    <citation type="journal article" date="2019" name="Environ. Microbiol.">
        <title>Species interactions and distinct microbial communities in high Arctic permafrost affected cryosols are associated with the CH4 and CO2 gas fluxes.</title>
        <authorList>
            <person name="Altshuler I."/>
            <person name="Hamel J."/>
            <person name="Turney S."/>
            <person name="Magnuson E."/>
            <person name="Levesque R."/>
            <person name="Greer C."/>
            <person name="Whyte L.G."/>
        </authorList>
    </citation>
    <scope>NUCLEOTIDE SEQUENCE [LARGE SCALE GENOMIC DNA]</scope>
    <source>
        <strain evidence="2 3">E6.1</strain>
    </source>
</reference>
<accession>A0A502FCG4</accession>
<dbReference type="Proteomes" id="UP000319931">
    <property type="component" value="Unassembled WGS sequence"/>
</dbReference>
<dbReference type="EMBL" id="RCZC01000012">
    <property type="protein sequence ID" value="TPG47001.1"/>
    <property type="molecule type" value="Genomic_DNA"/>
</dbReference>
<evidence type="ECO:0000313" key="2">
    <source>
        <dbReference type="EMBL" id="TPG47001.1"/>
    </source>
</evidence>
<keyword evidence="3" id="KW-1185">Reference proteome</keyword>
<dbReference type="SUPFAM" id="SSF89796">
    <property type="entry name" value="CoA-transferase family III (CaiB/BaiF)"/>
    <property type="match status" value="1"/>
</dbReference>
<dbReference type="PANTHER" id="PTHR48207:SF3">
    <property type="entry name" value="SUCCINATE--HYDROXYMETHYLGLUTARATE COA-TRANSFERASE"/>
    <property type="match status" value="1"/>
</dbReference>
<dbReference type="InterPro" id="IPR003673">
    <property type="entry name" value="CoA-Trfase_fam_III"/>
</dbReference>
<dbReference type="RefSeq" id="WP_140852584.1">
    <property type="nucleotide sequence ID" value="NZ_RCZC01000012.1"/>
</dbReference>
<dbReference type="PANTHER" id="PTHR48207">
    <property type="entry name" value="SUCCINATE--HYDROXYMETHYLGLUTARATE COA-TRANSFERASE"/>
    <property type="match status" value="1"/>
</dbReference>
<dbReference type="GO" id="GO:0008410">
    <property type="term" value="F:CoA-transferase activity"/>
    <property type="evidence" value="ECO:0007669"/>
    <property type="project" value="TreeGrafter"/>
</dbReference>
<dbReference type="Gene3D" id="3.30.1540.10">
    <property type="entry name" value="formyl-coa transferase, domain 3"/>
    <property type="match status" value="1"/>
</dbReference>
<name>A0A502FCG4_9SPHN</name>
<dbReference type="Gene3D" id="3.40.50.10540">
    <property type="entry name" value="Crotonobetainyl-coa:carnitine coa-transferase, domain 1"/>
    <property type="match status" value="1"/>
</dbReference>
<gene>
    <name evidence="2" type="ORF">EAH76_22850</name>
</gene>
<proteinExistence type="predicted"/>
<comment type="caution">
    <text evidence="2">The sequence shown here is derived from an EMBL/GenBank/DDBJ whole genome shotgun (WGS) entry which is preliminary data.</text>
</comment>
<dbReference type="AlphaFoldDB" id="A0A502FCG4"/>
<evidence type="ECO:0000313" key="3">
    <source>
        <dbReference type="Proteomes" id="UP000319931"/>
    </source>
</evidence>
<dbReference type="InterPro" id="IPR023606">
    <property type="entry name" value="CoA-Trfase_III_dom_1_sf"/>
</dbReference>
<dbReference type="InterPro" id="IPR044855">
    <property type="entry name" value="CoA-Trfase_III_dom3_sf"/>
</dbReference>
<dbReference type="InterPro" id="IPR050483">
    <property type="entry name" value="CoA-transferase_III_domain"/>
</dbReference>